<dbReference type="AlphaFoldDB" id="A0A9W4WYU2"/>
<protein>
    <submittedName>
        <fullName evidence="1">9302_t:CDS:1</fullName>
    </submittedName>
</protein>
<accession>A0A9W4WYU2</accession>
<organism evidence="1 2">
    <name type="scientific">Funneliformis geosporum</name>
    <dbReference type="NCBI Taxonomy" id="1117311"/>
    <lineage>
        <taxon>Eukaryota</taxon>
        <taxon>Fungi</taxon>
        <taxon>Fungi incertae sedis</taxon>
        <taxon>Mucoromycota</taxon>
        <taxon>Glomeromycotina</taxon>
        <taxon>Glomeromycetes</taxon>
        <taxon>Glomerales</taxon>
        <taxon>Glomeraceae</taxon>
        <taxon>Funneliformis</taxon>
    </lineage>
</organism>
<keyword evidence="2" id="KW-1185">Reference proteome</keyword>
<evidence type="ECO:0000313" key="1">
    <source>
        <dbReference type="EMBL" id="CAI2189371.1"/>
    </source>
</evidence>
<dbReference type="EMBL" id="CAMKVN010005783">
    <property type="protein sequence ID" value="CAI2189371.1"/>
    <property type="molecule type" value="Genomic_DNA"/>
</dbReference>
<reference evidence="1" key="1">
    <citation type="submission" date="2022-08" db="EMBL/GenBank/DDBJ databases">
        <authorList>
            <person name="Kallberg Y."/>
            <person name="Tangrot J."/>
            <person name="Rosling A."/>
        </authorList>
    </citation>
    <scope>NUCLEOTIDE SEQUENCE</scope>
    <source>
        <strain evidence="1">Wild A</strain>
    </source>
</reference>
<gene>
    <name evidence="1" type="ORF">FWILDA_LOCUS14045</name>
</gene>
<sequence>PEMAHNWVMHNSQMFLVYSEDSESSSTLCSELSSEEFILGFGQFLYLFTHL</sequence>
<proteinExistence type="predicted"/>
<dbReference type="Proteomes" id="UP001153678">
    <property type="component" value="Unassembled WGS sequence"/>
</dbReference>
<feature type="non-terminal residue" evidence="1">
    <location>
        <position position="51"/>
    </location>
</feature>
<comment type="caution">
    <text evidence="1">The sequence shown here is derived from an EMBL/GenBank/DDBJ whole genome shotgun (WGS) entry which is preliminary data.</text>
</comment>
<evidence type="ECO:0000313" key="2">
    <source>
        <dbReference type="Proteomes" id="UP001153678"/>
    </source>
</evidence>
<name>A0A9W4WYU2_9GLOM</name>